<dbReference type="SMART" id="SM00178">
    <property type="entry name" value="SAR"/>
    <property type="match status" value="1"/>
</dbReference>
<protein>
    <submittedName>
        <fullName evidence="7">ADP-ribosylation factor-like</fullName>
    </submittedName>
</protein>
<accession>A0A3M7S2Y1</accession>
<dbReference type="GO" id="GO:0003924">
    <property type="term" value="F:GTPase activity"/>
    <property type="evidence" value="ECO:0007669"/>
    <property type="project" value="InterPro"/>
</dbReference>
<dbReference type="InterPro" id="IPR027417">
    <property type="entry name" value="P-loop_NTPase"/>
</dbReference>
<dbReference type="PROSITE" id="PS51417">
    <property type="entry name" value="ARF"/>
    <property type="match status" value="1"/>
</dbReference>
<evidence type="ECO:0000313" key="7">
    <source>
        <dbReference type="EMBL" id="RNA29947.1"/>
    </source>
</evidence>
<dbReference type="CDD" id="cd00878">
    <property type="entry name" value="Arf_Arl"/>
    <property type="match status" value="1"/>
</dbReference>
<dbReference type="Pfam" id="PF00025">
    <property type="entry name" value="Arf"/>
    <property type="match status" value="1"/>
</dbReference>
<dbReference type="PRINTS" id="PR00328">
    <property type="entry name" value="SAR1GTPBP"/>
</dbReference>
<comment type="similarity">
    <text evidence="1 6">Belongs to the small GTPase superfamily. Arf family.</text>
</comment>
<dbReference type="FunFam" id="3.40.50.300:FF:000412">
    <property type="entry name" value="ADP-ribosylation factor 1"/>
    <property type="match status" value="1"/>
</dbReference>
<organism evidence="7 8">
    <name type="scientific">Brachionus plicatilis</name>
    <name type="common">Marine rotifer</name>
    <name type="synonym">Brachionus muelleri</name>
    <dbReference type="NCBI Taxonomy" id="10195"/>
    <lineage>
        <taxon>Eukaryota</taxon>
        <taxon>Metazoa</taxon>
        <taxon>Spiralia</taxon>
        <taxon>Gnathifera</taxon>
        <taxon>Rotifera</taxon>
        <taxon>Eurotatoria</taxon>
        <taxon>Monogononta</taxon>
        <taxon>Pseudotrocha</taxon>
        <taxon>Ploima</taxon>
        <taxon>Brachionidae</taxon>
        <taxon>Brachionus</taxon>
    </lineage>
</organism>
<dbReference type="Proteomes" id="UP000276133">
    <property type="component" value="Unassembled WGS sequence"/>
</dbReference>
<dbReference type="NCBIfam" id="TIGR00231">
    <property type="entry name" value="small_GTP"/>
    <property type="match status" value="1"/>
</dbReference>
<comment type="caution">
    <text evidence="7">The sequence shown here is derived from an EMBL/GenBank/DDBJ whole genome shotgun (WGS) entry which is preliminary data.</text>
</comment>
<dbReference type="InterPro" id="IPR005225">
    <property type="entry name" value="Small_GTP-bd"/>
</dbReference>
<dbReference type="SMART" id="SM00177">
    <property type="entry name" value="ARF"/>
    <property type="match status" value="1"/>
</dbReference>
<keyword evidence="8" id="KW-1185">Reference proteome</keyword>
<dbReference type="AlphaFoldDB" id="A0A3M7S2Y1"/>
<dbReference type="SMART" id="SM00175">
    <property type="entry name" value="RAB"/>
    <property type="match status" value="1"/>
</dbReference>
<feature type="binding site" evidence="4">
    <location>
        <begin position="26"/>
        <end position="33"/>
    </location>
    <ligand>
        <name>GTP</name>
        <dbReference type="ChEBI" id="CHEBI:37565"/>
    </ligand>
</feature>
<dbReference type="OrthoDB" id="2011769at2759"/>
<keyword evidence="2 4" id="KW-0547">Nucleotide-binding</keyword>
<evidence type="ECO:0000256" key="5">
    <source>
        <dbReference type="PIRSR" id="PIRSR606689-2"/>
    </source>
</evidence>
<proteinExistence type="inferred from homology"/>
<sequence length="186" mass="21187">MGVILSKISCIFESLRYDPARILLLGLDSVGKTTILYRMHLNQNLPTLPTIGFNVETLEPVEGLRLHVWDIGGQDKLRGIWKFYIKNCEGLFYVVDSSDRERIELARTELYGLLDFEDMKKIPVIIIANKQDIGLSMSLSEIEKYMRLGEIKNPYHIYGTCATTGEGLVKAFSHMTEMVKENRGIV</sequence>
<dbReference type="GO" id="GO:0046872">
    <property type="term" value="F:metal ion binding"/>
    <property type="evidence" value="ECO:0007669"/>
    <property type="project" value="UniProtKB-KW"/>
</dbReference>
<dbReference type="GO" id="GO:0005525">
    <property type="term" value="F:GTP binding"/>
    <property type="evidence" value="ECO:0007669"/>
    <property type="project" value="UniProtKB-KW"/>
</dbReference>
<gene>
    <name evidence="7" type="ORF">BpHYR1_054512</name>
</gene>
<evidence type="ECO:0000256" key="2">
    <source>
        <dbReference type="ARBA" id="ARBA00022741"/>
    </source>
</evidence>
<dbReference type="SUPFAM" id="SSF52540">
    <property type="entry name" value="P-loop containing nucleoside triphosphate hydrolases"/>
    <property type="match status" value="1"/>
</dbReference>
<dbReference type="GO" id="GO:0030010">
    <property type="term" value="P:establishment of cell polarity"/>
    <property type="evidence" value="ECO:0007669"/>
    <property type="project" value="UniProtKB-ARBA"/>
</dbReference>
<feature type="binding site" evidence="4">
    <location>
        <position position="73"/>
    </location>
    <ligand>
        <name>GTP</name>
        <dbReference type="ChEBI" id="CHEBI:37565"/>
    </ligand>
</feature>
<feature type="binding site" evidence="5">
    <location>
        <position position="50"/>
    </location>
    <ligand>
        <name>Mg(2+)</name>
        <dbReference type="ChEBI" id="CHEBI:18420"/>
    </ligand>
</feature>
<dbReference type="EMBL" id="REGN01002147">
    <property type="protein sequence ID" value="RNA29947.1"/>
    <property type="molecule type" value="Genomic_DNA"/>
</dbReference>
<dbReference type="InterPro" id="IPR006689">
    <property type="entry name" value="Small_GTPase_ARF/SAR"/>
</dbReference>
<evidence type="ECO:0000256" key="3">
    <source>
        <dbReference type="ARBA" id="ARBA00023134"/>
    </source>
</evidence>
<keyword evidence="3 4" id="KW-0342">GTP-binding</keyword>
<evidence type="ECO:0000313" key="8">
    <source>
        <dbReference type="Proteomes" id="UP000276133"/>
    </source>
</evidence>
<evidence type="ECO:0000256" key="1">
    <source>
        <dbReference type="ARBA" id="ARBA00010290"/>
    </source>
</evidence>
<keyword evidence="5" id="KW-0479">Metal-binding</keyword>
<dbReference type="PANTHER" id="PTHR11711">
    <property type="entry name" value="ADP RIBOSYLATION FACTOR-RELATED"/>
    <property type="match status" value="1"/>
</dbReference>
<dbReference type="Gene3D" id="3.40.50.300">
    <property type="entry name" value="P-loop containing nucleotide triphosphate hydrolases"/>
    <property type="match status" value="1"/>
</dbReference>
<feature type="binding site" evidence="5">
    <location>
        <position position="33"/>
    </location>
    <ligand>
        <name>Mg(2+)</name>
        <dbReference type="ChEBI" id="CHEBI:18420"/>
    </ligand>
</feature>
<dbReference type="STRING" id="10195.A0A3M7S2Y1"/>
<reference evidence="7 8" key="1">
    <citation type="journal article" date="2018" name="Sci. Rep.">
        <title>Genomic signatures of local adaptation to the degree of environmental predictability in rotifers.</title>
        <authorList>
            <person name="Franch-Gras L."/>
            <person name="Hahn C."/>
            <person name="Garcia-Roger E.M."/>
            <person name="Carmona M.J."/>
            <person name="Serra M."/>
            <person name="Gomez A."/>
        </authorList>
    </citation>
    <scope>NUCLEOTIDE SEQUENCE [LARGE SCALE GENOMIC DNA]</scope>
    <source>
        <strain evidence="7">HYR1</strain>
    </source>
</reference>
<evidence type="ECO:0000256" key="4">
    <source>
        <dbReference type="PIRSR" id="PIRSR606689-1"/>
    </source>
</evidence>
<dbReference type="InterPro" id="IPR024156">
    <property type="entry name" value="Small_GTPase_ARF"/>
</dbReference>
<keyword evidence="5" id="KW-0460">Magnesium</keyword>
<evidence type="ECO:0000256" key="6">
    <source>
        <dbReference type="RuleBase" id="RU003925"/>
    </source>
</evidence>
<feature type="binding site" evidence="4">
    <location>
        <begin position="129"/>
        <end position="132"/>
    </location>
    <ligand>
        <name>GTP</name>
        <dbReference type="ChEBI" id="CHEBI:37565"/>
    </ligand>
</feature>
<name>A0A3M7S2Y1_BRAPC</name>